<accession>A0A1V0N4E4</accession>
<evidence type="ECO:0000256" key="4">
    <source>
        <dbReference type="ARBA" id="ARBA00023014"/>
    </source>
</evidence>
<evidence type="ECO:0000259" key="5">
    <source>
        <dbReference type="PROSITE" id="PS51379"/>
    </source>
</evidence>
<evidence type="ECO:0000313" key="9">
    <source>
        <dbReference type="Proteomes" id="UP000546917"/>
    </source>
</evidence>
<sequence length="69" mass="7505">MEVKVKSEMDVDRGLCDYCGACVGMCPTDAINLDETVIAINEDKCIKCEFCVIGCPTGAISAEWFHAKL</sequence>
<proteinExistence type="predicted"/>
<dbReference type="GO" id="GO:0046872">
    <property type="term" value="F:metal ion binding"/>
    <property type="evidence" value="ECO:0007669"/>
    <property type="project" value="UniProtKB-KW"/>
</dbReference>
<evidence type="ECO:0000256" key="3">
    <source>
        <dbReference type="ARBA" id="ARBA00023004"/>
    </source>
</evidence>
<dbReference type="InterPro" id="IPR017896">
    <property type="entry name" value="4Fe4S_Fe-S-bd"/>
</dbReference>
<reference evidence="7 9" key="2">
    <citation type="submission" date="2020-05" db="EMBL/GenBank/DDBJ databases">
        <authorList>
            <person name="Zhang R."/>
        </authorList>
    </citation>
    <scope>NUCLEOTIDE SEQUENCE [LARGE SCALE GENOMIC DNA]</scope>
    <source>
        <strain evidence="7 9">DSM 28986</strain>
    </source>
</reference>
<dbReference type="Gene3D" id="3.30.70.20">
    <property type="match status" value="2"/>
</dbReference>
<dbReference type="EMBL" id="JABGBP010000209">
    <property type="protein sequence ID" value="NOL60409.1"/>
    <property type="molecule type" value="Genomic_DNA"/>
</dbReference>
<dbReference type="RefSeq" id="WP_009886184.1">
    <property type="nucleotide sequence ID" value="NZ_CP015363.1"/>
</dbReference>
<dbReference type="PANTHER" id="PTHR43687:SF5">
    <property type="entry name" value="4FE-4S FERREDOXIN-TYPE DOMAIN-CONTAINING PROTEIN"/>
    <property type="match status" value="1"/>
</dbReference>
<dbReference type="Pfam" id="PF12838">
    <property type="entry name" value="Fer4_7"/>
    <property type="match status" value="1"/>
</dbReference>
<evidence type="ECO:0000313" key="8">
    <source>
        <dbReference type="Proteomes" id="UP000192050"/>
    </source>
</evidence>
<evidence type="ECO:0000313" key="6">
    <source>
        <dbReference type="EMBL" id="ARD84959.1"/>
    </source>
</evidence>
<keyword evidence="1" id="KW-0004">4Fe-4S</keyword>
<dbReference type="Proteomes" id="UP000546917">
    <property type="component" value="Unassembled WGS sequence"/>
</dbReference>
<dbReference type="Proteomes" id="UP000192050">
    <property type="component" value="Chromosome"/>
</dbReference>
<dbReference type="OrthoDB" id="15347at2157"/>
<dbReference type="STRING" id="74969.FAD_1078"/>
<dbReference type="EMBL" id="CP015363">
    <property type="protein sequence ID" value="ARD84959.1"/>
    <property type="molecule type" value="Genomic_DNA"/>
</dbReference>
<keyword evidence="2" id="KW-0479">Metal-binding</keyword>
<keyword evidence="3" id="KW-0408">Iron</keyword>
<dbReference type="PROSITE" id="PS00198">
    <property type="entry name" value="4FE4S_FER_1"/>
    <property type="match status" value="1"/>
</dbReference>
<keyword evidence="4" id="KW-0411">Iron-sulfur</keyword>
<dbReference type="PANTHER" id="PTHR43687">
    <property type="entry name" value="ADENYLYLSULFATE REDUCTASE, BETA SUBUNIT"/>
    <property type="match status" value="1"/>
</dbReference>
<dbReference type="SUPFAM" id="SSF54862">
    <property type="entry name" value="4Fe-4S ferredoxins"/>
    <property type="match status" value="1"/>
</dbReference>
<dbReference type="GeneID" id="16024309"/>
<dbReference type="GO" id="GO:0016491">
    <property type="term" value="F:oxidoreductase activity"/>
    <property type="evidence" value="ECO:0007669"/>
    <property type="project" value="UniProtKB-ARBA"/>
</dbReference>
<feature type="domain" description="4Fe-4S ferredoxin-type" evidence="5">
    <location>
        <begin position="38"/>
        <end position="65"/>
    </location>
</feature>
<dbReference type="InterPro" id="IPR050572">
    <property type="entry name" value="Fe-S_Ferredoxin"/>
</dbReference>
<feature type="domain" description="4Fe-4S ferredoxin-type" evidence="5">
    <location>
        <begin position="7"/>
        <end position="36"/>
    </location>
</feature>
<gene>
    <name evidence="6" type="ORF">FAD_1078</name>
    <name evidence="7" type="ORF">HLB00_06125</name>
</gene>
<keyword evidence="8" id="KW-1185">Reference proteome</keyword>
<dbReference type="AlphaFoldDB" id="A0A1V0N4E4"/>
<dbReference type="GO" id="GO:0051539">
    <property type="term" value="F:4 iron, 4 sulfur cluster binding"/>
    <property type="evidence" value="ECO:0007669"/>
    <property type="project" value="UniProtKB-KW"/>
</dbReference>
<protein>
    <submittedName>
        <fullName evidence="7">4Fe-4S binding protein</fullName>
    </submittedName>
    <submittedName>
        <fullName evidence="6">Ferredoxin</fullName>
    </submittedName>
</protein>
<dbReference type="InterPro" id="IPR017900">
    <property type="entry name" value="4Fe4S_Fe_S_CS"/>
</dbReference>
<dbReference type="PROSITE" id="PS51379">
    <property type="entry name" value="4FE4S_FER_2"/>
    <property type="match status" value="2"/>
</dbReference>
<organism evidence="6 8">
    <name type="scientific">Ferroplasma acidiphilum</name>
    <dbReference type="NCBI Taxonomy" id="74969"/>
    <lineage>
        <taxon>Archaea</taxon>
        <taxon>Methanobacteriati</taxon>
        <taxon>Thermoplasmatota</taxon>
        <taxon>Thermoplasmata</taxon>
        <taxon>Thermoplasmatales</taxon>
        <taxon>Ferroplasmaceae</taxon>
        <taxon>Ferroplasma</taxon>
    </lineage>
</organism>
<dbReference type="KEGG" id="fai:FAD_1078"/>
<name>A0A1V0N4E4_9ARCH</name>
<reference evidence="6 8" key="1">
    <citation type="submission" date="2011-10" db="EMBL/GenBank/DDBJ databases">
        <title>Metabolic and evolutionary patterns in the extreme acidophile Ferroplasma acidiphilum.</title>
        <authorList>
            <person name="Golyshina O.V."/>
            <person name="Kozyavkin S.A."/>
            <person name="Tatusov R.L."/>
            <person name="Slesarev A.I."/>
            <person name="Golyshin P.N."/>
        </authorList>
    </citation>
    <scope>NUCLEOTIDE SEQUENCE [LARGE SCALE GENOMIC DNA]</scope>
    <source>
        <strain evidence="6">Berkeley</strain>
        <strain evidence="8">Y</strain>
    </source>
</reference>
<evidence type="ECO:0000256" key="1">
    <source>
        <dbReference type="ARBA" id="ARBA00022485"/>
    </source>
</evidence>
<evidence type="ECO:0000256" key="2">
    <source>
        <dbReference type="ARBA" id="ARBA00022723"/>
    </source>
</evidence>
<evidence type="ECO:0000313" key="7">
    <source>
        <dbReference type="EMBL" id="NOL60409.1"/>
    </source>
</evidence>